<dbReference type="EMBL" id="MU857363">
    <property type="protein sequence ID" value="KAK4148481.1"/>
    <property type="molecule type" value="Genomic_DNA"/>
</dbReference>
<gene>
    <name evidence="3" type="ORF">C8A00DRAFT_19696</name>
</gene>
<reference evidence="3" key="1">
    <citation type="journal article" date="2023" name="Mol. Phylogenet. Evol.">
        <title>Genome-scale phylogeny and comparative genomics of the fungal order Sordariales.</title>
        <authorList>
            <person name="Hensen N."/>
            <person name="Bonometti L."/>
            <person name="Westerberg I."/>
            <person name="Brannstrom I.O."/>
            <person name="Guillou S."/>
            <person name="Cros-Aarteil S."/>
            <person name="Calhoun S."/>
            <person name="Haridas S."/>
            <person name="Kuo A."/>
            <person name="Mondo S."/>
            <person name="Pangilinan J."/>
            <person name="Riley R."/>
            <person name="LaButti K."/>
            <person name="Andreopoulos B."/>
            <person name="Lipzen A."/>
            <person name="Chen C."/>
            <person name="Yan M."/>
            <person name="Daum C."/>
            <person name="Ng V."/>
            <person name="Clum A."/>
            <person name="Steindorff A."/>
            <person name="Ohm R.A."/>
            <person name="Martin F."/>
            <person name="Silar P."/>
            <person name="Natvig D.O."/>
            <person name="Lalanne C."/>
            <person name="Gautier V."/>
            <person name="Ament-Velasquez S.L."/>
            <person name="Kruys A."/>
            <person name="Hutchinson M.I."/>
            <person name="Powell A.J."/>
            <person name="Barry K."/>
            <person name="Miller A.N."/>
            <person name="Grigoriev I.V."/>
            <person name="Debuchy R."/>
            <person name="Gladieux P."/>
            <person name="Hiltunen Thoren M."/>
            <person name="Johannesson H."/>
        </authorList>
    </citation>
    <scope>NUCLEOTIDE SEQUENCE</scope>
    <source>
        <strain evidence="3">CBS 538.74</strain>
    </source>
</reference>
<dbReference type="InterPro" id="IPR046497">
    <property type="entry name" value="DUF6590"/>
</dbReference>
<evidence type="ECO:0000313" key="3">
    <source>
        <dbReference type="EMBL" id="KAK4148481.1"/>
    </source>
</evidence>
<sequence>MLGSHNRPETVTPAPEEQPQPTTEEYDDDQWEWDAAAKDYRRVGKHDKKPLYSAYQMVKNEARPPPTSGADHRIRDSRTTGAPVPRRRSPEPSTVSIPRVIQPPAGGMLQDQLQSNRDFLRLTSLELIPVAKPKRFFVIGRIFRTLWVEPGTADMMPQQQPNPETPLSVGEPVKRPRWFVVVRRRPHHSLCFAITAYGGHKGGKTTRSRPEDYVVLHRSTVKPIRPLDEEGITRLPIAMIIEDEELYISPVARLDCGRIYTVEDNLLVEKIGRVHPDSLGRLDDYYMDCLLWK</sequence>
<organism evidence="3 4">
    <name type="scientific">Chaetomidium leptoderma</name>
    <dbReference type="NCBI Taxonomy" id="669021"/>
    <lineage>
        <taxon>Eukaryota</taxon>
        <taxon>Fungi</taxon>
        <taxon>Dikarya</taxon>
        <taxon>Ascomycota</taxon>
        <taxon>Pezizomycotina</taxon>
        <taxon>Sordariomycetes</taxon>
        <taxon>Sordariomycetidae</taxon>
        <taxon>Sordariales</taxon>
        <taxon>Chaetomiaceae</taxon>
        <taxon>Chaetomidium</taxon>
    </lineage>
</organism>
<comment type="caution">
    <text evidence="3">The sequence shown here is derived from an EMBL/GenBank/DDBJ whole genome shotgun (WGS) entry which is preliminary data.</text>
</comment>
<dbReference type="AlphaFoldDB" id="A0AAN6VCM5"/>
<evidence type="ECO:0000313" key="4">
    <source>
        <dbReference type="Proteomes" id="UP001302745"/>
    </source>
</evidence>
<dbReference type="Pfam" id="PF20233">
    <property type="entry name" value="DUF6590"/>
    <property type="match status" value="1"/>
</dbReference>
<name>A0AAN6VCM5_9PEZI</name>
<dbReference type="Proteomes" id="UP001302745">
    <property type="component" value="Unassembled WGS sequence"/>
</dbReference>
<accession>A0AAN6VCM5</accession>
<feature type="region of interest" description="Disordered" evidence="1">
    <location>
        <begin position="54"/>
        <end position="108"/>
    </location>
</feature>
<feature type="region of interest" description="Disordered" evidence="1">
    <location>
        <begin position="1"/>
        <end position="33"/>
    </location>
</feature>
<keyword evidence="4" id="KW-1185">Reference proteome</keyword>
<feature type="compositionally biased region" description="Low complexity" evidence="1">
    <location>
        <begin position="9"/>
        <end position="23"/>
    </location>
</feature>
<proteinExistence type="predicted"/>
<feature type="domain" description="DUF6590" evidence="2">
    <location>
        <begin position="134"/>
        <end position="283"/>
    </location>
</feature>
<evidence type="ECO:0000256" key="1">
    <source>
        <dbReference type="SAM" id="MobiDB-lite"/>
    </source>
</evidence>
<evidence type="ECO:0000259" key="2">
    <source>
        <dbReference type="Pfam" id="PF20233"/>
    </source>
</evidence>
<reference evidence="3" key="2">
    <citation type="submission" date="2023-05" db="EMBL/GenBank/DDBJ databases">
        <authorList>
            <consortium name="Lawrence Berkeley National Laboratory"/>
            <person name="Steindorff A."/>
            <person name="Hensen N."/>
            <person name="Bonometti L."/>
            <person name="Westerberg I."/>
            <person name="Brannstrom I.O."/>
            <person name="Guillou S."/>
            <person name="Cros-Aarteil S."/>
            <person name="Calhoun S."/>
            <person name="Haridas S."/>
            <person name="Kuo A."/>
            <person name="Mondo S."/>
            <person name="Pangilinan J."/>
            <person name="Riley R."/>
            <person name="Labutti K."/>
            <person name="Andreopoulos B."/>
            <person name="Lipzen A."/>
            <person name="Chen C."/>
            <person name="Yanf M."/>
            <person name="Daum C."/>
            <person name="Ng V."/>
            <person name="Clum A."/>
            <person name="Ohm R."/>
            <person name="Martin F."/>
            <person name="Silar P."/>
            <person name="Natvig D."/>
            <person name="Lalanne C."/>
            <person name="Gautier V."/>
            <person name="Ament-Velasquez S.L."/>
            <person name="Kruys A."/>
            <person name="Hutchinson M.I."/>
            <person name="Powell A.J."/>
            <person name="Barry K."/>
            <person name="Miller A.N."/>
            <person name="Grigoriev I.V."/>
            <person name="Debuchy R."/>
            <person name="Gladieux P."/>
            <person name="Thoren M.H."/>
            <person name="Johannesson H."/>
        </authorList>
    </citation>
    <scope>NUCLEOTIDE SEQUENCE</scope>
    <source>
        <strain evidence="3">CBS 538.74</strain>
    </source>
</reference>
<protein>
    <recommendedName>
        <fullName evidence="2">DUF6590 domain-containing protein</fullName>
    </recommendedName>
</protein>